<evidence type="ECO:0000259" key="5">
    <source>
        <dbReference type="Pfam" id="PF04542"/>
    </source>
</evidence>
<evidence type="ECO:0000256" key="1">
    <source>
        <dbReference type="ARBA" id="ARBA00010641"/>
    </source>
</evidence>
<dbReference type="GO" id="GO:0006352">
    <property type="term" value="P:DNA-templated transcription initiation"/>
    <property type="evidence" value="ECO:0007669"/>
    <property type="project" value="InterPro"/>
</dbReference>
<dbReference type="InterPro" id="IPR013324">
    <property type="entry name" value="RNA_pol_sigma_r3/r4-like"/>
</dbReference>
<dbReference type="GO" id="GO:0016987">
    <property type="term" value="F:sigma factor activity"/>
    <property type="evidence" value="ECO:0007669"/>
    <property type="project" value="UniProtKB-KW"/>
</dbReference>
<keyword evidence="8" id="KW-1185">Reference proteome</keyword>
<dbReference type="GO" id="GO:0003677">
    <property type="term" value="F:DNA binding"/>
    <property type="evidence" value="ECO:0007669"/>
    <property type="project" value="InterPro"/>
</dbReference>
<dbReference type="EMBL" id="MAYH01000023">
    <property type="protein sequence ID" value="OCA72538.1"/>
    <property type="molecule type" value="Genomic_DNA"/>
</dbReference>
<evidence type="ECO:0000256" key="4">
    <source>
        <dbReference type="ARBA" id="ARBA00023163"/>
    </source>
</evidence>
<evidence type="ECO:0000313" key="7">
    <source>
        <dbReference type="EMBL" id="OCA72538.1"/>
    </source>
</evidence>
<keyword evidence="4" id="KW-0804">Transcription</keyword>
<dbReference type="InterPro" id="IPR039425">
    <property type="entry name" value="RNA_pol_sigma-70-like"/>
</dbReference>
<feature type="domain" description="RNA polymerase sigma factor 70 region 4 type 2" evidence="6">
    <location>
        <begin position="101"/>
        <end position="148"/>
    </location>
</feature>
<keyword evidence="2" id="KW-0805">Transcription regulation</keyword>
<evidence type="ECO:0000313" key="8">
    <source>
        <dbReference type="Proteomes" id="UP000092651"/>
    </source>
</evidence>
<dbReference type="Pfam" id="PF08281">
    <property type="entry name" value="Sigma70_r4_2"/>
    <property type="match status" value="1"/>
</dbReference>
<proteinExistence type="inferred from homology"/>
<dbReference type="InterPro" id="IPR007627">
    <property type="entry name" value="RNA_pol_sigma70_r2"/>
</dbReference>
<evidence type="ECO:0000256" key="3">
    <source>
        <dbReference type="ARBA" id="ARBA00023082"/>
    </source>
</evidence>
<dbReference type="InterPro" id="IPR036388">
    <property type="entry name" value="WH-like_DNA-bd_sf"/>
</dbReference>
<dbReference type="InterPro" id="IPR014284">
    <property type="entry name" value="RNA_pol_sigma-70_dom"/>
</dbReference>
<reference evidence="7 8" key="1">
    <citation type="submission" date="2016-07" db="EMBL/GenBank/DDBJ databases">
        <authorList>
            <person name="Jeong J.-J."/>
            <person name="Kim D.W."/>
            <person name="Sang M.K."/>
            <person name="Choi I.-G."/>
            <person name="Kim K.D."/>
        </authorList>
    </citation>
    <scope>NUCLEOTIDE SEQUENCE [LARGE SCALE GENOMIC DNA]</scope>
    <source>
        <strain evidence="7 8">UTM-3</strain>
    </source>
</reference>
<dbReference type="Gene3D" id="1.10.10.10">
    <property type="entry name" value="Winged helix-like DNA-binding domain superfamily/Winged helix DNA-binding domain"/>
    <property type="match status" value="1"/>
</dbReference>
<feature type="domain" description="RNA polymerase sigma-70 region 2" evidence="5">
    <location>
        <begin position="8"/>
        <end position="72"/>
    </location>
</feature>
<dbReference type="RefSeq" id="WP_065394757.1">
    <property type="nucleotide sequence ID" value="NZ_MAYH01000023.1"/>
</dbReference>
<dbReference type="Pfam" id="PF04542">
    <property type="entry name" value="Sigma70_r2"/>
    <property type="match status" value="1"/>
</dbReference>
<dbReference type="NCBIfam" id="TIGR02937">
    <property type="entry name" value="sigma70-ECF"/>
    <property type="match status" value="1"/>
</dbReference>
<evidence type="ECO:0000256" key="2">
    <source>
        <dbReference type="ARBA" id="ARBA00023015"/>
    </source>
</evidence>
<accession>A0A1B8ZLU5</accession>
<dbReference type="SUPFAM" id="SSF88946">
    <property type="entry name" value="Sigma2 domain of RNA polymerase sigma factors"/>
    <property type="match status" value="1"/>
</dbReference>
<dbReference type="Gene3D" id="1.10.1740.10">
    <property type="match status" value="1"/>
</dbReference>
<sequence>MEPLFEKIYDEYKHQVFFFVKKYIHGREDIEDVVQDIFVHLWKHRQVLEKNKEAIIFKTAKQEIANFYRKNKLSFSDLQEEIHLKVVKEEEDEDEYSQHSDKLEKLLHQMPEKSKAFFLKHKIEGQSYSQIAKENSISKNAVAKHVNKVLNLLKTHINLFFSLLIFIKSFFQG</sequence>
<dbReference type="InterPro" id="IPR013325">
    <property type="entry name" value="RNA_pol_sigma_r2"/>
</dbReference>
<keyword evidence="3" id="KW-0731">Sigma factor</keyword>
<dbReference type="PANTHER" id="PTHR43133:SF46">
    <property type="entry name" value="RNA POLYMERASE SIGMA-70 FACTOR ECF SUBFAMILY"/>
    <property type="match status" value="1"/>
</dbReference>
<dbReference type="Proteomes" id="UP000092651">
    <property type="component" value="Unassembled WGS sequence"/>
</dbReference>
<comment type="similarity">
    <text evidence="1">Belongs to the sigma-70 factor family. ECF subfamily.</text>
</comment>
<organism evidence="7 8">
    <name type="scientific">Chryseobacterium artocarpi</name>
    <dbReference type="NCBI Taxonomy" id="1414727"/>
    <lineage>
        <taxon>Bacteria</taxon>
        <taxon>Pseudomonadati</taxon>
        <taxon>Bacteroidota</taxon>
        <taxon>Flavobacteriia</taxon>
        <taxon>Flavobacteriales</taxon>
        <taxon>Weeksellaceae</taxon>
        <taxon>Chryseobacterium group</taxon>
        <taxon>Chryseobacterium</taxon>
    </lineage>
</organism>
<evidence type="ECO:0000259" key="6">
    <source>
        <dbReference type="Pfam" id="PF08281"/>
    </source>
</evidence>
<dbReference type="InterPro" id="IPR013249">
    <property type="entry name" value="RNA_pol_sigma70_r4_t2"/>
</dbReference>
<gene>
    <name evidence="7" type="ORF">BBI01_10505</name>
</gene>
<comment type="caution">
    <text evidence="7">The sequence shown here is derived from an EMBL/GenBank/DDBJ whole genome shotgun (WGS) entry which is preliminary data.</text>
</comment>
<dbReference type="PANTHER" id="PTHR43133">
    <property type="entry name" value="RNA POLYMERASE ECF-TYPE SIGMA FACTO"/>
    <property type="match status" value="1"/>
</dbReference>
<dbReference type="SUPFAM" id="SSF88659">
    <property type="entry name" value="Sigma3 and sigma4 domains of RNA polymerase sigma factors"/>
    <property type="match status" value="1"/>
</dbReference>
<protein>
    <recommendedName>
        <fullName evidence="9">RNA polymerase subunit sigma-24</fullName>
    </recommendedName>
</protein>
<evidence type="ECO:0008006" key="9">
    <source>
        <dbReference type="Google" id="ProtNLM"/>
    </source>
</evidence>
<name>A0A1B8ZLU5_9FLAO</name>
<dbReference type="AlphaFoldDB" id="A0A1B8ZLU5"/>